<organism evidence="1 2">
    <name type="scientific">Skermanella stibiiresistens SB22</name>
    <dbReference type="NCBI Taxonomy" id="1385369"/>
    <lineage>
        <taxon>Bacteria</taxon>
        <taxon>Pseudomonadati</taxon>
        <taxon>Pseudomonadota</taxon>
        <taxon>Alphaproteobacteria</taxon>
        <taxon>Rhodospirillales</taxon>
        <taxon>Azospirillaceae</taxon>
        <taxon>Skermanella</taxon>
    </lineage>
</organism>
<dbReference type="EMBL" id="AVFL01000001">
    <property type="protein sequence ID" value="EWY42642.1"/>
    <property type="molecule type" value="Genomic_DNA"/>
</dbReference>
<evidence type="ECO:0000313" key="2">
    <source>
        <dbReference type="Proteomes" id="UP000019486"/>
    </source>
</evidence>
<reference evidence="1 2" key="1">
    <citation type="submission" date="2013-08" db="EMBL/GenBank/DDBJ databases">
        <title>The genome sequence of Skermanella stibiiresistens.</title>
        <authorList>
            <person name="Zhu W."/>
            <person name="Wang G."/>
        </authorList>
    </citation>
    <scope>NUCLEOTIDE SEQUENCE [LARGE SCALE GENOMIC DNA]</scope>
    <source>
        <strain evidence="1 2">SB22</strain>
    </source>
</reference>
<keyword evidence="2" id="KW-1185">Reference proteome</keyword>
<name>W9HD91_9PROT</name>
<comment type="caution">
    <text evidence="1">The sequence shown here is derived from an EMBL/GenBank/DDBJ whole genome shotgun (WGS) entry which is preliminary data.</text>
</comment>
<dbReference type="AlphaFoldDB" id="W9HD91"/>
<dbReference type="PIRSF" id="PIRSF034585">
    <property type="entry name" value="SrfB"/>
    <property type="match status" value="1"/>
</dbReference>
<gene>
    <name evidence="1" type="ORF">N825_01860</name>
</gene>
<dbReference type="Proteomes" id="UP000019486">
    <property type="component" value="Unassembled WGS sequence"/>
</dbReference>
<protein>
    <recommendedName>
        <fullName evidence="3">Virulence factor SrfB</fullName>
    </recommendedName>
</protein>
<proteinExistence type="predicted"/>
<dbReference type="STRING" id="1385369.N825_01860"/>
<dbReference type="RefSeq" id="WP_037446067.1">
    <property type="nucleotide sequence ID" value="NZ_AVFL01000001.1"/>
</dbReference>
<accession>W9HD91</accession>
<evidence type="ECO:0008006" key="3">
    <source>
        <dbReference type="Google" id="ProtNLM"/>
    </source>
</evidence>
<dbReference type="Pfam" id="PF07520">
    <property type="entry name" value="SrfB"/>
    <property type="match status" value="1"/>
</dbReference>
<dbReference type="InterPro" id="IPR009216">
    <property type="entry name" value="Virulence_factor_SrfB"/>
</dbReference>
<dbReference type="OrthoDB" id="5437169at2"/>
<evidence type="ECO:0000313" key="1">
    <source>
        <dbReference type="EMBL" id="EWY42642.1"/>
    </source>
</evidence>
<sequence>MPLPELPHYPDVVSLIPNSGVQFLDFGFSLIDGEGKKNAKAPADWGFYDPHPDTRVSAQELPILLRRGAEEMTPGREDYAIDTKRLLQFVERTWLPIPLFREEPGRSFHQGPVNWARAYLVRLGERDKGGNEFRLVVALDTGLMDEYADSGYLAPSSDDARNGRRFSLPGKTDFYNFLLNQPWLRDWLNELFKTMVEQEESRRANRREVVLSPEEILDRMSGPNEPLARYVAFIDLLNQLDFLPKLLFSDTVTAAKQVFVDVDMVLDLGNSRTCGLLVEAEPDSRGADINRAFRLELRDLSRPEQIYVDPFDSRFEFAIARFGLNHHSHRSGRADAFSWATIVRVGPEAVRMAGSRRGSEGRTGMSSPKRYLWDEEPSQQSWRFNGQTLDDEWEGFAAQGVFAGLVNDAGKPLHAVTAGEDDLPTLLARYSRSNLVSFALAEILLQALVMINAPAQRLRRRNADLPRRLRRLILTMPTALSLAERELLRSKAEAARDLLYLCLGRAERQFGDEPGKLEWIEGPPPEIILKWDEASATQVVYLYSQIALAFSGDARAFIRAVRGNGPADAQGHGSEDGDSLRVATLDIGGGTTDLVITALRADGKGSNVTIFPKQLFRESFSLAGDDIVQMLAREVAVSALSRTIQQSIGRERAEALVQELFGGNRGDMTAEEQLRRQQFAMQIAAPVAVALLGEYEGYDPINPPAVETRVLGDFFRPDAPPPPGLVTSLERAVTEAGASGFRLMDVPIPVDLTEVDRIVRSLVGDMVRALTEVVWHYRVDVMLLSGRPSRFPAIKDSIMETGALPAHRVIAMHEFRVGQWYPFRNREARISDPKTTAAVGGMICLLAEGHLHNFNFRSDDLYARSVARFVGKVEANNSNNRLQAQDVYLADLDFETIEDLPDAKFEFRGPLLLGVRQFPNQWWPASLLYMIDFADEEARTRAMRRTPLRVQLKLESTKRPRVKPNEPPEKVVNDRLAIGEVEDCDGGVLSGRQQPLRMRLQTLRNRDGYWLDTGILIDV</sequence>
<dbReference type="PATRIC" id="fig|1385369.3.peg.362"/>
<dbReference type="SUPFAM" id="SSF53067">
    <property type="entry name" value="Actin-like ATPase domain"/>
    <property type="match status" value="1"/>
</dbReference>
<dbReference type="InterPro" id="IPR043129">
    <property type="entry name" value="ATPase_NBD"/>
</dbReference>